<dbReference type="InterPro" id="IPR002314">
    <property type="entry name" value="aa-tRNA-synt_IIb"/>
</dbReference>
<dbReference type="InterPro" id="IPR033731">
    <property type="entry name" value="GlyRS-like_core"/>
</dbReference>
<reference evidence="8 9" key="1">
    <citation type="journal article" date="2016" name="Nat. Commun.">
        <title>Thousands of microbial genomes shed light on interconnected biogeochemical processes in an aquifer system.</title>
        <authorList>
            <person name="Anantharaman K."/>
            <person name="Brown C.T."/>
            <person name="Hug L.A."/>
            <person name="Sharon I."/>
            <person name="Castelle C.J."/>
            <person name="Probst A.J."/>
            <person name="Thomas B.C."/>
            <person name="Singh A."/>
            <person name="Wilkins M.J."/>
            <person name="Karaoz U."/>
            <person name="Brodie E.L."/>
            <person name="Williams K.H."/>
            <person name="Hubbard S.S."/>
            <person name="Banfield J.F."/>
        </authorList>
    </citation>
    <scope>NUCLEOTIDE SEQUENCE [LARGE SCALE GENOMIC DNA]</scope>
</reference>
<dbReference type="GO" id="GO:1990742">
    <property type="term" value="C:microvesicle"/>
    <property type="evidence" value="ECO:0007669"/>
    <property type="project" value="UniProtKB-ARBA"/>
</dbReference>
<protein>
    <submittedName>
        <fullName evidence="8">Glycine--tRNA ligase</fullName>
    </submittedName>
</protein>
<evidence type="ECO:0000256" key="1">
    <source>
        <dbReference type="ARBA" id="ARBA00022490"/>
    </source>
</evidence>
<evidence type="ECO:0000256" key="5">
    <source>
        <dbReference type="ARBA" id="ARBA00022917"/>
    </source>
</evidence>
<dbReference type="GO" id="GO:0004820">
    <property type="term" value="F:glycine-tRNA ligase activity"/>
    <property type="evidence" value="ECO:0007669"/>
    <property type="project" value="UniProtKB-ARBA"/>
</dbReference>
<dbReference type="InterPro" id="IPR045864">
    <property type="entry name" value="aa-tRNA-synth_II/BPL/LPL"/>
</dbReference>
<evidence type="ECO:0000256" key="4">
    <source>
        <dbReference type="ARBA" id="ARBA00022840"/>
    </source>
</evidence>
<dbReference type="GO" id="GO:0004081">
    <property type="term" value="F:bis(5'-nucleosyl)-tetraphosphatase (asymmetrical) activity"/>
    <property type="evidence" value="ECO:0007669"/>
    <property type="project" value="UniProtKB-ARBA"/>
</dbReference>
<dbReference type="InterPro" id="IPR027031">
    <property type="entry name" value="Gly-tRNA_synthase/POLG2"/>
</dbReference>
<dbReference type="SUPFAM" id="SSF55681">
    <property type="entry name" value="Class II aaRS and biotin synthetases"/>
    <property type="match status" value="1"/>
</dbReference>
<dbReference type="Gene3D" id="3.30.930.10">
    <property type="entry name" value="Bira Bifunctional Protein, Domain 2"/>
    <property type="match status" value="1"/>
</dbReference>
<dbReference type="InterPro" id="IPR006195">
    <property type="entry name" value="aa-tRNA-synth_II"/>
</dbReference>
<dbReference type="Gene3D" id="3.40.50.800">
    <property type="entry name" value="Anticodon-binding domain"/>
    <property type="match status" value="1"/>
</dbReference>
<proteinExistence type="predicted"/>
<dbReference type="GO" id="GO:0005524">
    <property type="term" value="F:ATP binding"/>
    <property type="evidence" value="ECO:0007669"/>
    <property type="project" value="UniProtKB-KW"/>
</dbReference>
<dbReference type="PANTHER" id="PTHR10745">
    <property type="entry name" value="GLYCYL-TRNA SYNTHETASE/DNA POLYMERASE SUBUNIT GAMMA-2"/>
    <property type="match status" value="1"/>
</dbReference>
<keyword evidence="4" id="KW-0067">ATP-binding</keyword>
<dbReference type="GO" id="GO:0005737">
    <property type="term" value="C:cytoplasm"/>
    <property type="evidence" value="ECO:0007669"/>
    <property type="project" value="TreeGrafter"/>
</dbReference>
<dbReference type="InterPro" id="IPR036621">
    <property type="entry name" value="Anticodon-bd_dom_sf"/>
</dbReference>
<dbReference type="PROSITE" id="PS50862">
    <property type="entry name" value="AA_TRNA_LIGASE_II"/>
    <property type="match status" value="1"/>
</dbReference>
<keyword evidence="2 8" id="KW-0436">Ligase</keyword>
<dbReference type="STRING" id="1797243.A2943_00620"/>
<keyword evidence="3" id="KW-0547">Nucleotide-binding</keyword>
<dbReference type="GO" id="GO:0015966">
    <property type="term" value="P:diadenosine tetraphosphate biosynthetic process"/>
    <property type="evidence" value="ECO:0007669"/>
    <property type="project" value="UniProtKB-ARBA"/>
</dbReference>
<evidence type="ECO:0000313" key="9">
    <source>
        <dbReference type="Proteomes" id="UP000176185"/>
    </source>
</evidence>
<dbReference type="GO" id="GO:0006426">
    <property type="term" value="P:glycyl-tRNA aminoacylation"/>
    <property type="evidence" value="ECO:0007669"/>
    <property type="project" value="TreeGrafter"/>
</dbReference>
<dbReference type="FunFam" id="3.40.50.800:FF:000002">
    <property type="entry name" value="Glycine--tRNA ligase"/>
    <property type="match status" value="1"/>
</dbReference>
<evidence type="ECO:0000256" key="6">
    <source>
        <dbReference type="ARBA" id="ARBA00023146"/>
    </source>
</evidence>
<dbReference type="Pfam" id="PF03129">
    <property type="entry name" value="HGTP_anticodon"/>
    <property type="match status" value="1"/>
</dbReference>
<name>A0A1F4XHH9_9BACT</name>
<evidence type="ECO:0000313" key="8">
    <source>
        <dbReference type="EMBL" id="OGC81142.1"/>
    </source>
</evidence>
<dbReference type="PRINTS" id="PR01043">
    <property type="entry name" value="TRNASYNTHGLY"/>
</dbReference>
<accession>A0A1F4XHH9</accession>
<gene>
    <name evidence="8" type="ORF">A2943_00620</name>
</gene>
<dbReference type="InterPro" id="IPR004154">
    <property type="entry name" value="Anticodon-bd"/>
</dbReference>
<dbReference type="EMBL" id="MEWX01000003">
    <property type="protein sequence ID" value="OGC81142.1"/>
    <property type="molecule type" value="Genomic_DNA"/>
</dbReference>
<dbReference type="AlphaFoldDB" id="A0A1F4XHH9"/>
<evidence type="ECO:0000259" key="7">
    <source>
        <dbReference type="PROSITE" id="PS50862"/>
    </source>
</evidence>
<dbReference type="Proteomes" id="UP000176185">
    <property type="component" value="Unassembled WGS sequence"/>
</dbReference>
<sequence length="410" mass="47036">MEDKNDLMEKIVSLCKRRGFIYQGSEIYGGLAGTWDYGPLGVALKNNIKNLWWRMFVDGRDDMYGIDAAILMHPKVWEASGHVSGFSDPLGNTRFNLMFETKVGTGEEATKSYLRPETAGGIFVNFKNIVDSFHPKLPFGVGQIGKAFRNEIAPRDFVFRTREFEQMEIEYFIRDSEWEKSFEEWRTEVCRFNDAVGITKKSVHELEVPDSERAHYSKRTIDFEFDFPFGRKELYGLAYRTDFDLSAHERASTVELKYQDPETNEKFTPHVIEPSFGVDRTVLAVLISAHTEDELGGEKRTYLKLKPAIAPVKAAVFPLLKNKPELVGKAREVYAALKKEIPQIVWDDNGNIGKRYRRQDEIGTPWCITIDFDTLTDDTVTVRDRDTGEQQRMPTVELSSLILKKLSVIV</sequence>
<dbReference type="GO" id="GO:0070062">
    <property type="term" value="C:extracellular exosome"/>
    <property type="evidence" value="ECO:0007669"/>
    <property type="project" value="UniProtKB-ARBA"/>
</dbReference>
<comment type="caution">
    <text evidence="8">The sequence shown here is derived from an EMBL/GenBank/DDBJ whole genome shotgun (WGS) entry which is preliminary data.</text>
</comment>
<dbReference type="PANTHER" id="PTHR10745:SF8">
    <property type="entry name" value="DNA POLYMERASE SUBUNIT GAMMA-2, MITOCHONDRIAL"/>
    <property type="match status" value="1"/>
</dbReference>
<dbReference type="Pfam" id="PF00587">
    <property type="entry name" value="tRNA-synt_2b"/>
    <property type="match status" value="1"/>
</dbReference>
<dbReference type="NCBIfam" id="NF003211">
    <property type="entry name" value="PRK04173.1"/>
    <property type="match status" value="1"/>
</dbReference>
<feature type="domain" description="Aminoacyl-transfer RNA synthetases class-II family profile" evidence="7">
    <location>
        <begin position="6"/>
        <end position="307"/>
    </location>
</feature>
<organism evidence="8 9">
    <name type="scientific">Candidatus Adlerbacteria bacterium RIFCSPLOWO2_01_FULL_51_16</name>
    <dbReference type="NCBI Taxonomy" id="1797243"/>
    <lineage>
        <taxon>Bacteria</taxon>
        <taxon>Candidatus Adleribacteriota</taxon>
    </lineage>
</organism>
<keyword evidence="6" id="KW-0030">Aminoacyl-tRNA synthetase</keyword>
<evidence type="ECO:0000256" key="2">
    <source>
        <dbReference type="ARBA" id="ARBA00022598"/>
    </source>
</evidence>
<keyword evidence="5" id="KW-0648">Protein biosynthesis</keyword>
<keyword evidence="1" id="KW-0963">Cytoplasm</keyword>
<dbReference type="SUPFAM" id="SSF52954">
    <property type="entry name" value="Class II aaRS ABD-related"/>
    <property type="match status" value="1"/>
</dbReference>
<dbReference type="CDD" id="cd00774">
    <property type="entry name" value="GlyRS-like_core"/>
    <property type="match status" value="1"/>
</dbReference>
<dbReference type="CDD" id="cd00858">
    <property type="entry name" value="GlyRS_anticodon"/>
    <property type="match status" value="1"/>
</dbReference>
<evidence type="ECO:0000256" key="3">
    <source>
        <dbReference type="ARBA" id="ARBA00022741"/>
    </source>
</evidence>